<comment type="similarity">
    <text evidence="1">Belongs to the CAF1 family.</text>
</comment>
<dbReference type="GO" id="GO:1990431">
    <property type="term" value="P:priRNA 3'-end processing"/>
    <property type="evidence" value="ECO:0007669"/>
    <property type="project" value="TreeGrafter"/>
</dbReference>
<dbReference type="Gene3D" id="3.30.420.10">
    <property type="entry name" value="Ribonuclease H-like superfamily/Ribonuclease H"/>
    <property type="match status" value="1"/>
</dbReference>
<dbReference type="GO" id="GO:0000289">
    <property type="term" value="P:nuclear-transcribed mRNA poly(A) tail shortening"/>
    <property type="evidence" value="ECO:0007669"/>
    <property type="project" value="TreeGrafter"/>
</dbReference>
<evidence type="ECO:0000313" key="3">
    <source>
        <dbReference type="Proteomes" id="UP000037510"/>
    </source>
</evidence>
<dbReference type="PANTHER" id="PTHR15092:SF22">
    <property type="entry name" value="POLY(A)-SPECIFIC RIBONUCLEASE PNLDC1"/>
    <property type="match status" value="1"/>
</dbReference>
<evidence type="ECO:0000256" key="1">
    <source>
        <dbReference type="ARBA" id="ARBA00008372"/>
    </source>
</evidence>
<accession>A0A0L7LAH1</accession>
<dbReference type="InterPro" id="IPR051181">
    <property type="entry name" value="CAF1_poly(A)_ribonucleases"/>
</dbReference>
<dbReference type="GO" id="GO:0000175">
    <property type="term" value="F:3'-5'-RNA exonuclease activity"/>
    <property type="evidence" value="ECO:0007669"/>
    <property type="project" value="TreeGrafter"/>
</dbReference>
<dbReference type="GO" id="GO:0003723">
    <property type="term" value="F:RNA binding"/>
    <property type="evidence" value="ECO:0007669"/>
    <property type="project" value="TreeGrafter"/>
</dbReference>
<protein>
    <submittedName>
        <fullName evidence="2">Poly(A)-specific ribonuclease PARN-like domain-containing protein 1</fullName>
    </submittedName>
</protein>
<dbReference type="AlphaFoldDB" id="A0A0L7LAH1"/>
<gene>
    <name evidence="2" type="ORF">OBRU01_12644</name>
</gene>
<sequence length="455" mass="52052">MEITLNNFSEQIPNITQDLKNACFVGFDAEFTAILSGECFKHRLFDTNEERYNKLKNEVSRMIMTQVGLTMFQYEREFDRYVATGYTFHLCPQDFGEVDQSFIFQASTLKFLCKHKFNFNKFTYEGLPYLSKVEEAGIREHLKNKTMVPAIFHGFTIEEERELQSFCSMVSAMYLDVTDPVMRYMVHHELRSRFSSLLTTDSLGATSSPMKVLEENLMNHVLGFSRIIALLEQYQKPIVGHNIFLDVILLHNQFIGPLPENYREFKRNINEMFPRIYDTKHISHHMSKKLSLNEVWKSNALQELGHWAACENSGKKRHVGPSELLAGLAAFCSQVNVIRAATLYMVTVQCYLYPAYCFIRLGHWAACENSGKKRHLGPSELLAGLAAFCSQVNVIRAATLYMVTVQCYLYPAYCFIRLGHWAACENSGTSAPPSCSRGRRPSAASLFLNKLAKSK</sequence>
<dbReference type="Proteomes" id="UP000037510">
    <property type="component" value="Unassembled WGS sequence"/>
</dbReference>
<organism evidence="2 3">
    <name type="scientific">Operophtera brumata</name>
    <name type="common">Winter moth</name>
    <name type="synonym">Phalaena brumata</name>
    <dbReference type="NCBI Taxonomy" id="104452"/>
    <lineage>
        <taxon>Eukaryota</taxon>
        <taxon>Metazoa</taxon>
        <taxon>Ecdysozoa</taxon>
        <taxon>Arthropoda</taxon>
        <taxon>Hexapoda</taxon>
        <taxon>Insecta</taxon>
        <taxon>Pterygota</taxon>
        <taxon>Neoptera</taxon>
        <taxon>Endopterygota</taxon>
        <taxon>Lepidoptera</taxon>
        <taxon>Glossata</taxon>
        <taxon>Ditrysia</taxon>
        <taxon>Geometroidea</taxon>
        <taxon>Geometridae</taxon>
        <taxon>Larentiinae</taxon>
        <taxon>Operophtera</taxon>
    </lineage>
</organism>
<dbReference type="PANTHER" id="PTHR15092">
    <property type="entry name" value="POLY A -SPECIFIC RIBONUCLEASE/TARGET OF EGR1, MEMBER 1"/>
    <property type="match status" value="1"/>
</dbReference>
<proteinExistence type="inferred from homology"/>
<dbReference type="GO" id="GO:0005783">
    <property type="term" value="C:endoplasmic reticulum"/>
    <property type="evidence" value="ECO:0007669"/>
    <property type="project" value="TreeGrafter"/>
</dbReference>
<dbReference type="GO" id="GO:1990432">
    <property type="term" value="P:siRNA 3'-end processing"/>
    <property type="evidence" value="ECO:0007669"/>
    <property type="project" value="TreeGrafter"/>
</dbReference>
<dbReference type="InterPro" id="IPR006941">
    <property type="entry name" value="RNase_CAF1"/>
</dbReference>
<dbReference type="STRING" id="104452.A0A0L7LAH1"/>
<comment type="caution">
    <text evidence="2">The sequence shown here is derived from an EMBL/GenBank/DDBJ whole genome shotgun (WGS) entry which is preliminary data.</text>
</comment>
<dbReference type="InterPro" id="IPR036397">
    <property type="entry name" value="RNaseH_sf"/>
</dbReference>
<dbReference type="GO" id="GO:0005634">
    <property type="term" value="C:nucleus"/>
    <property type="evidence" value="ECO:0007669"/>
    <property type="project" value="TreeGrafter"/>
</dbReference>
<reference evidence="2 3" key="1">
    <citation type="journal article" date="2015" name="Genome Biol. Evol.">
        <title>The genome of winter moth (Operophtera brumata) provides a genomic perspective on sexual dimorphism and phenology.</title>
        <authorList>
            <person name="Derks M.F."/>
            <person name="Smit S."/>
            <person name="Salis L."/>
            <person name="Schijlen E."/>
            <person name="Bossers A."/>
            <person name="Mateman C."/>
            <person name="Pijl A.S."/>
            <person name="de Ridder D."/>
            <person name="Groenen M.A."/>
            <person name="Visser M.E."/>
            <person name="Megens H.J."/>
        </authorList>
    </citation>
    <scope>NUCLEOTIDE SEQUENCE [LARGE SCALE GENOMIC DNA]</scope>
    <source>
        <strain evidence="2">WM2013NL</strain>
        <tissue evidence="2">Head and thorax</tissue>
    </source>
</reference>
<evidence type="ECO:0000313" key="2">
    <source>
        <dbReference type="EMBL" id="KOB72201.1"/>
    </source>
</evidence>
<dbReference type="EMBL" id="JTDY01002063">
    <property type="protein sequence ID" value="KOB72201.1"/>
    <property type="molecule type" value="Genomic_DNA"/>
</dbReference>
<dbReference type="Pfam" id="PF04857">
    <property type="entry name" value="CAF1"/>
    <property type="match status" value="1"/>
</dbReference>
<keyword evidence="3" id="KW-1185">Reference proteome</keyword>
<name>A0A0L7LAH1_OPEBR</name>
<dbReference type="InterPro" id="IPR012337">
    <property type="entry name" value="RNaseH-like_sf"/>
</dbReference>
<dbReference type="SUPFAM" id="SSF53098">
    <property type="entry name" value="Ribonuclease H-like"/>
    <property type="match status" value="1"/>
</dbReference>